<dbReference type="PANTHER" id="PTHR45661:SF3">
    <property type="entry name" value="IG-LIKE DOMAIN-CONTAINING PROTEIN"/>
    <property type="match status" value="1"/>
</dbReference>
<evidence type="ECO:0008006" key="3">
    <source>
        <dbReference type="Google" id="ProtNLM"/>
    </source>
</evidence>
<dbReference type="Proteomes" id="UP001470230">
    <property type="component" value="Unassembled WGS sequence"/>
</dbReference>
<dbReference type="Gene3D" id="3.80.10.10">
    <property type="entry name" value="Ribonuclease Inhibitor"/>
    <property type="match status" value="4"/>
</dbReference>
<dbReference type="PANTHER" id="PTHR45661">
    <property type="entry name" value="SURFACE ANTIGEN"/>
    <property type="match status" value="1"/>
</dbReference>
<gene>
    <name evidence="1" type="ORF">M9Y10_035598</name>
</gene>
<organism evidence="1 2">
    <name type="scientific">Tritrichomonas musculus</name>
    <dbReference type="NCBI Taxonomy" id="1915356"/>
    <lineage>
        <taxon>Eukaryota</taxon>
        <taxon>Metamonada</taxon>
        <taxon>Parabasalia</taxon>
        <taxon>Tritrichomonadida</taxon>
        <taxon>Tritrichomonadidae</taxon>
        <taxon>Tritrichomonas</taxon>
    </lineage>
</organism>
<dbReference type="EMBL" id="JAPFFF010000056">
    <property type="protein sequence ID" value="KAK8838181.1"/>
    <property type="molecule type" value="Genomic_DNA"/>
</dbReference>
<dbReference type="InterPro" id="IPR032675">
    <property type="entry name" value="LRR_dom_sf"/>
</dbReference>
<dbReference type="SUPFAM" id="SSF52058">
    <property type="entry name" value="L domain-like"/>
    <property type="match status" value="2"/>
</dbReference>
<dbReference type="Pfam" id="PF13306">
    <property type="entry name" value="LRR_5"/>
    <property type="match status" value="4"/>
</dbReference>
<protein>
    <recommendedName>
        <fullName evidence="3">Leucine-rich repeat domain-containing protein</fullName>
    </recommendedName>
</protein>
<dbReference type="InterPro" id="IPR053139">
    <property type="entry name" value="Surface_bspA-like"/>
</dbReference>
<evidence type="ECO:0000313" key="2">
    <source>
        <dbReference type="Proteomes" id="UP001470230"/>
    </source>
</evidence>
<comment type="caution">
    <text evidence="1">The sequence shown here is derived from an EMBL/GenBank/DDBJ whole genome shotgun (WGS) entry which is preliminary data.</text>
</comment>
<accession>A0ABR2GWC6</accession>
<proteinExistence type="predicted"/>
<keyword evidence="2" id="KW-1185">Reference proteome</keyword>
<name>A0ABR2GWC6_9EUKA</name>
<reference evidence="1 2" key="1">
    <citation type="submission" date="2024-04" db="EMBL/GenBank/DDBJ databases">
        <title>Tritrichomonas musculus Genome.</title>
        <authorList>
            <person name="Alves-Ferreira E."/>
            <person name="Grigg M."/>
            <person name="Lorenzi H."/>
            <person name="Galac M."/>
        </authorList>
    </citation>
    <scope>NUCLEOTIDE SEQUENCE [LARGE SCALE GENOMIC DNA]</scope>
    <source>
        <strain evidence="1 2">EAF2021</strain>
    </source>
</reference>
<dbReference type="InterPro" id="IPR026906">
    <property type="entry name" value="LRR_5"/>
</dbReference>
<sequence>MENKAKLIFKSKEYIIPSDLSDLSNVNEEVIKSLTNNYQYEVKSDITENVFNGFIQHLFDKKLPDISPSNLEEYEQISKEFGIDLLSLNKKETSEACKDEDFKFLETLTSEKCEQDGLSFILDETTKGASVYQDLGTHDTIVIPRSIKFKGQEYIVKKILENAFSDSPNIKKIFIPDDSEIEIFENYSFSNTDIDSITIPIHTKSIGKHCFSNCKKLTTITFPEGCKLENIDEYAFSSSSIKEIVIPKSVTKISNYTFALCNNLKSVSFEKCSKIQIIEKESFLYSSIEKLNLPSSVDCLQNEWSNGAIKLNKINIFENNDKKNIKLYEKTLIIGLTGLQKNSLLFCVKNIVNVVIPDFVINIEAGAFNECRQLRSIIFTRKSKIQSIGKNAFSNSSIREIVLPSTVRNLDAGCFNGTNKLINITILKNKEENIIYYENNFILGKSDINSDFFDILHFARRNIKKATIPSFIKYISEGAFNDCRQLNNVEFDDKSQLKIIGKKAFSYTSIQSISIPSSVTSIGDLSFMNCCELKKLECSKDSQLQSIGEYAFSYSSISSLTIPSSVSEFKDGWRNETSLNKITILKSENEEKNLIKLYDNSFIIGKSSLSGEFDTLLCSVHNTQKVTIPSFIKKIEKFAFYECEKLETVDFADNSQLQSIGEYAFSYSAIRSIILPKNVSHIGNHAFYECQNLYFVDLSENVGLISFDKNIFEESPVTSMMLPQRFRNEKKN</sequence>
<evidence type="ECO:0000313" key="1">
    <source>
        <dbReference type="EMBL" id="KAK8838181.1"/>
    </source>
</evidence>